<evidence type="ECO:0000313" key="4">
    <source>
        <dbReference type="Proteomes" id="UP001501777"/>
    </source>
</evidence>
<evidence type="ECO:0000256" key="1">
    <source>
        <dbReference type="SAM" id="MobiDB-lite"/>
    </source>
</evidence>
<accession>A0ABN3MQ33</accession>
<sequence length="160" mass="16203">MLDVATTRFRIAALGLLPMSFLAACTSGPGGGPVHGSSASPSRTTTTAAQQEEKLGAEARSALQATATGSTVASGLERVSDGLHTDPGLSAGTAYRLTVVCAGTGTVAIEFAPAGAAVRKPFSCDGTTVLERFTAKQAQHVDINGGRGATGMIAWRIERV</sequence>
<evidence type="ECO:0000313" key="3">
    <source>
        <dbReference type="EMBL" id="GAA2504280.1"/>
    </source>
</evidence>
<feature type="compositionally biased region" description="Low complexity" evidence="1">
    <location>
        <begin position="35"/>
        <end position="49"/>
    </location>
</feature>
<feature type="signal peptide" evidence="2">
    <location>
        <begin position="1"/>
        <end position="23"/>
    </location>
</feature>
<proteinExistence type="predicted"/>
<feature type="chain" id="PRO_5045235362" description="Lipoprotein" evidence="2">
    <location>
        <begin position="24"/>
        <end position="160"/>
    </location>
</feature>
<reference evidence="3 4" key="1">
    <citation type="journal article" date="2019" name="Int. J. Syst. Evol. Microbiol.">
        <title>The Global Catalogue of Microorganisms (GCM) 10K type strain sequencing project: providing services to taxonomists for standard genome sequencing and annotation.</title>
        <authorList>
            <consortium name="The Broad Institute Genomics Platform"/>
            <consortium name="The Broad Institute Genome Sequencing Center for Infectious Disease"/>
            <person name="Wu L."/>
            <person name="Ma J."/>
        </authorList>
    </citation>
    <scope>NUCLEOTIDE SEQUENCE [LARGE SCALE GENOMIC DNA]</scope>
    <source>
        <strain evidence="3 4">JCM 4395</strain>
    </source>
</reference>
<dbReference type="EMBL" id="BAAASG010000012">
    <property type="protein sequence ID" value="GAA2504280.1"/>
    <property type="molecule type" value="Genomic_DNA"/>
</dbReference>
<dbReference type="Proteomes" id="UP001501777">
    <property type="component" value="Unassembled WGS sequence"/>
</dbReference>
<keyword evidence="4" id="KW-1185">Reference proteome</keyword>
<organism evidence="3 4">
    <name type="scientific">Streptomyces longisporus</name>
    <dbReference type="NCBI Taxonomy" id="1948"/>
    <lineage>
        <taxon>Bacteria</taxon>
        <taxon>Bacillati</taxon>
        <taxon>Actinomycetota</taxon>
        <taxon>Actinomycetes</taxon>
        <taxon>Kitasatosporales</taxon>
        <taxon>Streptomycetaceae</taxon>
        <taxon>Streptomyces</taxon>
    </lineage>
</organism>
<name>A0ABN3MQ33_STRLO</name>
<protein>
    <recommendedName>
        <fullName evidence="5">Lipoprotein</fullName>
    </recommendedName>
</protein>
<evidence type="ECO:0000256" key="2">
    <source>
        <dbReference type="SAM" id="SignalP"/>
    </source>
</evidence>
<gene>
    <name evidence="3" type="ORF">GCM10010276_54910</name>
</gene>
<comment type="caution">
    <text evidence="3">The sequence shown here is derived from an EMBL/GenBank/DDBJ whole genome shotgun (WGS) entry which is preliminary data.</text>
</comment>
<keyword evidence="2" id="KW-0732">Signal</keyword>
<feature type="region of interest" description="Disordered" evidence="1">
    <location>
        <begin position="32"/>
        <end position="52"/>
    </location>
</feature>
<evidence type="ECO:0008006" key="5">
    <source>
        <dbReference type="Google" id="ProtNLM"/>
    </source>
</evidence>